<proteinExistence type="predicted"/>
<evidence type="ECO:0000313" key="2">
    <source>
        <dbReference type="Proteomes" id="UP000076858"/>
    </source>
</evidence>
<sequence>MSPLHVCVEWWSVKIVSGAGNGGRFDVYDCVIVIPSLLTADGTATTK</sequence>
<dbReference type="AlphaFoldDB" id="A0A164NFE2"/>
<evidence type="ECO:0000313" key="1">
    <source>
        <dbReference type="EMBL" id="KZS05906.1"/>
    </source>
</evidence>
<reference evidence="1 2" key="1">
    <citation type="submission" date="2016-03" db="EMBL/GenBank/DDBJ databases">
        <title>EvidentialGene: Evidence-directed Construction of Genes on Genomes.</title>
        <authorList>
            <person name="Gilbert D.G."/>
            <person name="Choi J.-H."/>
            <person name="Mockaitis K."/>
            <person name="Colbourne J."/>
            <person name="Pfrender M."/>
        </authorList>
    </citation>
    <scope>NUCLEOTIDE SEQUENCE [LARGE SCALE GENOMIC DNA]</scope>
    <source>
        <strain evidence="1 2">Xinb3</strain>
        <tissue evidence="1">Complete organism</tissue>
    </source>
</reference>
<dbReference type="Proteomes" id="UP000076858">
    <property type="component" value="Unassembled WGS sequence"/>
</dbReference>
<gene>
    <name evidence="1" type="ORF">APZ42_030912</name>
</gene>
<dbReference type="EMBL" id="LRGB01002860">
    <property type="protein sequence ID" value="KZS05906.1"/>
    <property type="molecule type" value="Genomic_DNA"/>
</dbReference>
<comment type="caution">
    <text evidence="1">The sequence shown here is derived from an EMBL/GenBank/DDBJ whole genome shotgun (WGS) entry which is preliminary data.</text>
</comment>
<accession>A0A164NFE2</accession>
<organism evidence="1 2">
    <name type="scientific">Daphnia magna</name>
    <dbReference type="NCBI Taxonomy" id="35525"/>
    <lineage>
        <taxon>Eukaryota</taxon>
        <taxon>Metazoa</taxon>
        <taxon>Ecdysozoa</taxon>
        <taxon>Arthropoda</taxon>
        <taxon>Crustacea</taxon>
        <taxon>Branchiopoda</taxon>
        <taxon>Diplostraca</taxon>
        <taxon>Cladocera</taxon>
        <taxon>Anomopoda</taxon>
        <taxon>Daphniidae</taxon>
        <taxon>Daphnia</taxon>
    </lineage>
</organism>
<name>A0A164NFE2_9CRUS</name>
<keyword evidence="2" id="KW-1185">Reference proteome</keyword>
<protein>
    <submittedName>
        <fullName evidence="1">Uncharacterized protein</fullName>
    </submittedName>
</protein>